<feature type="transmembrane region" description="Helical" evidence="1">
    <location>
        <begin position="12"/>
        <end position="33"/>
    </location>
</feature>
<proteinExistence type="predicted"/>
<organism evidence="2">
    <name type="scientific">marine metagenome</name>
    <dbReference type="NCBI Taxonomy" id="408172"/>
    <lineage>
        <taxon>unclassified sequences</taxon>
        <taxon>metagenomes</taxon>
        <taxon>ecological metagenomes</taxon>
    </lineage>
</organism>
<keyword evidence="1" id="KW-0472">Membrane</keyword>
<sequence length="310" mass="32658">QTFDGLAASGGLWIGYFTLGFGLFLVISSVVFLRRPGSGSRWFSPDGATMASIAMLLTVLTHIVARSAPLTVSYSHGTGAYLALAAAAVATVGSVMALMVAPYSPLRPISRRIGWSRVLSASVALVVIGVGAISGWTFDERLSNQLTDEQQAEVARLQQEARDFPETAALNTLAVGRIHNTARLSSKIILDGVTEDGAGLGRLALVTGMIGAVFMLPAAGVFGHGDRWKWRWSAVTGGLGLGTLMVGMSWAASVMRVSPPLLVSGAGVLLTMCGGFFLFASSRPMLIEFHRKKVYDDDPSPEAEAVLAAE</sequence>
<reference evidence="2" key="1">
    <citation type="submission" date="2018-05" db="EMBL/GenBank/DDBJ databases">
        <authorList>
            <person name="Lanie J.A."/>
            <person name="Ng W.-L."/>
            <person name="Kazmierczak K.M."/>
            <person name="Andrzejewski T.M."/>
            <person name="Davidsen T.M."/>
            <person name="Wayne K.J."/>
            <person name="Tettelin H."/>
            <person name="Glass J.I."/>
            <person name="Rusch D."/>
            <person name="Podicherti R."/>
            <person name="Tsui H.-C.T."/>
            <person name="Winkler M.E."/>
        </authorList>
    </citation>
    <scope>NUCLEOTIDE SEQUENCE</scope>
</reference>
<keyword evidence="1" id="KW-1133">Transmembrane helix</keyword>
<accession>A0A382JW70</accession>
<feature type="transmembrane region" description="Helical" evidence="1">
    <location>
        <begin position="80"/>
        <end position="106"/>
    </location>
</feature>
<feature type="transmembrane region" description="Helical" evidence="1">
    <location>
        <begin position="118"/>
        <end position="138"/>
    </location>
</feature>
<feature type="transmembrane region" description="Helical" evidence="1">
    <location>
        <begin position="45"/>
        <end position="65"/>
    </location>
</feature>
<name>A0A382JW70_9ZZZZ</name>
<evidence type="ECO:0000313" key="2">
    <source>
        <dbReference type="EMBL" id="SVC16029.1"/>
    </source>
</evidence>
<protein>
    <submittedName>
        <fullName evidence="2">Uncharacterized protein</fullName>
    </submittedName>
</protein>
<feature type="non-terminal residue" evidence="2">
    <location>
        <position position="1"/>
    </location>
</feature>
<feature type="transmembrane region" description="Helical" evidence="1">
    <location>
        <begin position="203"/>
        <end position="222"/>
    </location>
</feature>
<keyword evidence="1" id="KW-0812">Transmembrane</keyword>
<feature type="transmembrane region" description="Helical" evidence="1">
    <location>
        <begin position="234"/>
        <end position="255"/>
    </location>
</feature>
<gene>
    <name evidence="2" type="ORF">METZ01_LOCUS268883</name>
</gene>
<dbReference type="EMBL" id="UINC01076657">
    <property type="protein sequence ID" value="SVC16029.1"/>
    <property type="molecule type" value="Genomic_DNA"/>
</dbReference>
<feature type="transmembrane region" description="Helical" evidence="1">
    <location>
        <begin position="261"/>
        <end position="281"/>
    </location>
</feature>
<dbReference type="AlphaFoldDB" id="A0A382JW70"/>
<evidence type="ECO:0000256" key="1">
    <source>
        <dbReference type="SAM" id="Phobius"/>
    </source>
</evidence>